<reference evidence="1 2" key="1">
    <citation type="submission" date="2016-04" db="EMBL/GenBank/DDBJ databases">
        <title>Genome analyses suggest a sexual origin of heterokaryosis in a supposedly ancient asexual fungus.</title>
        <authorList>
            <person name="Ropars J."/>
            <person name="Sedzielewska K."/>
            <person name="Noel J."/>
            <person name="Charron P."/>
            <person name="Farinelli L."/>
            <person name="Marton T."/>
            <person name="Kruger M."/>
            <person name="Pelin A."/>
            <person name="Brachmann A."/>
            <person name="Corradi N."/>
        </authorList>
    </citation>
    <scope>NUCLEOTIDE SEQUENCE [LARGE SCALE GENOMIC DNA]</scope>
    <source>
        <strain evidence="1 2">A5</strain>
    </source>
</reference>
<proteinExistence type="predicted"/>
<organism evidence="1 2">
    <name type="scientific">Rhizophagus irregularis</name>
    <dbReference type="NCBI Taxonomy" id="588596"/>
    <lineage>
        <taxon>Eukaryota</taxon>
        <taxon>Fungi</taxon>
        <taxon>Fungi incertae sedis</taxon>
        <taxon>Mucoromycota</taxon>
        <taxon>Glomeromycotina</taxon>
        <taxon>Glomeromycetes</taxon>
        <taxon>Glomerales</taxon>
        <taxon>Glomeraceae</taxon>
        <taxon>Rhizophagus</taxon>
    </lineage>
</organism>
<accession>A0A2N0NZ45</accession>
<dbReference type="VEuPathDB" id="FungiDB:FUN_022016"/>
<reference evidence="1 2" key="2">
    <citation type="submission" date="2017-09" db="EMBL/GenBank/DDBJ databases">
        <title>Extensive intraspecific genome diversity in a model arbuscular mycorrhizal fungus.</title>
        <authorList>
            <person name="Chen E.C."/>
            <person name="Morin E."/>
            <person name="Beaudet D."/>
            <person name="Noel J."/>
            <person name="Ndikumana S."/>
            <person name="Charron P."/>
            <person name="St-Onge C."/>
            <person name="Giorgi J."/>
            <person name="Grigoriev I.V."/>
            <person name="Roux C."/>
            <person name="Martin F.M."/>
            <person name="Corradi N."/>
        </authorList>
    </citation>
    <scope>NUCLEOTIDE SEQUENCE [LARGE SCALE GENOMIC DNA]</scope>
    <source>
        <strain evidence="1 2">A5</strain>
    </source>
</reference>
<dbReference type="Proteomes" id="UP000232722">
    <property type="component" value="Unassembled WGS sequence"/>
</dbReference>
<sequence length="241" mass="29374">MKVVLSEKEKKTFLDQMIELKRNGCRNPFVKISDSINSIRKQGDPYNARQLCHFWRNYLDPDVCQENLDDKEKIYIDDWISLHKSEDGGIVWKKLRQDLKNQFGPFRSENKLKNYWYSKQRMNFDDGFWVIWVLYIDYWVGTGTSRLYHSLPFIGNFVNKEKEIKYKEPLIRQVNHGPFSDDEKNYIYEWANSQTKNCDAIRWEFLQIEIQNNFGKFRLRNDLKYQWNYRIHYLLPFMFGD</sequence>
<comment type="caution">
    <text evidence="1">The sequence shown here is derived from an EMBL/GenBank/DDBJ whole genome shotgun (WGS) entry which is preliminary data.</text>
</comment>
<gene>
    <name evidence="1" type="ORF">RhiirA5_403472</name>
</gene>
<dbReference type="AlphaFoldDB" id="A0A2N0NZ45"/>
<evidence type="ECO:0000313" key="1">
    <source>
        <dbReference type="EMBL" id="PKB99842.1"/>
    </source>
</evidence>
<name>A0A2N0NZ45_9GLOM</name>
<evidence type="ECO:0000313" key="2">
    <source>
        <dbReference type="Proteomes" id="UP000232722"/>
    </source>
</evidence>
<dbReference type="VEuPathDB" id="FungiDB:RhiirFUN_026015"/>
<dbReference type="EMBL" id="LLXJ01002056">
    <property type="protein sequence ID" value="PKB99842.1"/>
    <property type="molecule type" value="Genomic_DNA"/>
</dbReference>
<dbReference type="VEuPathDB" id="FungiDB:RhiirFUN_026016"/>
<protein>
    <submittedName>
        <fullName evidence="1">Uncharacterized protein</fullName>
    </submittedName>
</protein>